<evidence type="ECO:0000256" key="8">
    <source>
        <dbReference type="PIRNR" id="PIRNR006221"/>
    </source>
</evidence>
<keyword evidence="3 8" id="KW-0808">Transferase</keyword>
<dbReference type="Gene3D" id="3.30.200.20">
    <property type="entry name" value="Phosphorylase Kinase, domain 1"/>
    <property type="match status" value="1"/>
</dbReference>
<dbReference type="PANTHER" id="PTHR12149">
    <property type="entry name" value="FRUCTOSAMINE 3 KINASE-RELATED PROTEIN"/>
    <property type="match status" value="1"/>
</dbReference>
<dbReference type="GO" id="GO:0005524">
    <property type="term" value="F:ATP binding"/>
    <property type="evidence" value="ECO:0007669"/>
    <property type="project" value="UniProtKB-KW"/>
</dbReference>
<dbReference type="AlphaFoldDB" id="D3PI86"/>
<evidence type="ECO:0000256" key="1">
    <source>
        <dbReference type="ARBA" id="ARBA00009460"/>
    </source>
</evidence>
<comment type="similarity">
    <text evidence="1 8">Belongs to the fructosamine kinase family.</text>
</comment>
<evidence type="ECO:0000256" key="3">
    <source>
        <dbReference type="ARBA" id="ARBA00022679"/>
    </source>
</evidence>
<dbReference type="GO" id="GO:0102193">
    <property type="term" value="F:protein-ribulosamine 3-kinase activity"/>
    <property type="evidence" value="ECO:0007669"/>
    <property type="project" value="UniProtKB-EC"/>
</dbReference>
<evidence type="ECO:0000256" key="4">
    <source>
        <dbReference type="ARBA" id="ARBA00022741"/>
    </source>
</evidence>
<reference evidence="9" key="1">
    <citation type="submission" date="2010-03" db="EMBL/GenBank/DDBJ databases">
        <title>Atlantic Lepeophtheirus salmonis ESTs and full-length cDNAs.</title>
        <authorList>
            <person name="Yasuike M."/>
            <person name="von Schalburg K."/>
            <person name="Cooper G."/>
            <person name="Leong J."/>
            <person name="Nilsen F."/>
            <person name="Jones S.R.M."/>
            <person name="Koop B.F."/>
        </authorList>
    </citation>
    <scope>NUCLEOTIDE SEQUENCE</scope>
    <source>
        <strain evidence="9">Atlantic form</strain>
        <tissue evidence="9">Mixed tissue</tissue>
    </source>
</reference>
<dbReference type="Pfam" id="PF03881">
    <property type="entry name" value="Fructosamin_kin"/>
    <property type="match status" value="1"/>
</dbReference>
<evidence type="ECO:0000313" key="9">
    <source>
        <dbReference type="EMBL" id="ADD38272.1"/>
    </source>
</evidence>
<organism evidence="9">
    <name type="scientific">Lepeophtheirus salmonis</name>
    <name type="common">Salmon louse</name>
    <name type="synonym">Caligus salmonis</name>
    <dbReference type="NCBI Taxonomy" id="72036"/>
    <lineage>
        <taxon>Eukaryota</taxon>
        <taxon>Metazoa</taxon>
        <taxon>Ecdysozoa</taxon>
        <taxon>Arthropoda</taxon>
        <taxon>Crustacea</taxon>
        <taxon>Multicrustacea</taxon>
        <taxon>Hexanauplia</taxon>
        <taxon>Copepoda</taxon>
        <taxon>Siphonostomatoida</taxon>
        <taxon>Caligidae</taxon>
        <taxon>Lepeophtheirus</taxon>
    </lineage>
</organism>
<protein>
    <recommendedName>
        <fullName evidence="2">protein-ribulosamine 3-kinase</fullName>
        <ecNumber evidence="2">2.7.1.172</ecNumber>
    </recommendedName>
</protein>
<proteinExistence type="evidence at transcript level"/>
<dbReference type="SUPFAM" id="SSF56112">
    <property type="entry name" value="Protein kinase-like (PK-like)"/>
    <property type="match status" value="1"/>
</dbReference>
<sequence>MSQMEDFLKESLELEFVKKQRAMLCGFISQGSVFDSNIGKLFVKKNEKVKGSVMFNGELESIKAIEKTGIVRVPRPIKVLEDLTQAYIVMEFLEMKSMYSAQFAKFGTQLAKLHLHNIELEKTDPSKYVSKFGFHCQTCCGILPQKNEWNPDWISFYTSKLQEQMDRIKVEQDDEEVEELWLKCKDKIPNLFAGITIKPSLIHGDMWSGNAKQLDDGTPVMYDAACFYGHHEYDLGIAGMFGGFSMSFYDSYHEIIPKEPGFEKRHSLYQLFHYLNHWNHFGDGYRHGSISLMEKLYKD</sequence>
<keyword evidence="6" id="KW-0067">ATP-binding</keyword>
<accession>D3PI86</accession>
<dbReference type="InterPro" id="IPR011009">
    <property type="entry name" value="Kinase-like_dom_sf"/>
</dbReference>
<name>D3PI86_LEPSM</name>
<dbReference type="Gene3D" id="3.90.1200.10">
    <property type="match status" value="1"/>
</dbReference>
<gene>
    <name evidence="9" type="primary">KT3K</name>
</gene>
<dbReference type="EMBL" id="BT121342">
    <property type="protein sequence ID" value="ADD38272.1"/>
    <property type="molecule type" value="mRNA"/>
</dbReference>
<dbReference type="GO" id="GO:0016301">
    <property type="term" value="F:kinase activity"/>
    <property type="evidence" value="ECO:0007669"/>
    <property type="project" value="UniProtKB-UniRule"/>
</dbReference>
<dbReference type="FunFam" id="3.30.200.20:FF:000264">
    <property type="entry name" value="Protein-ribulosamine 3-kinase, chloroplastic"/>
    <property type="match status" value="1"/>
</dbReference>
<keyword evidence="4" id="KW-0547">Nucleotide-binding</keyword>
<dbReference type="GO" id="GO:0005737">
    <property type="term" value="C:cytoplasm"/>
    <property type="evidence" value="ECO:0007669"/>
    <property type="project" value="UniProtKB-ARBA"/>
</dbReference>
<evidence type="ECO:0000256" key="6">
    <source>
        <dbReference type="ARBA" id="ARBA00022840"/>
    </source>
</evidence>
<dbReference type="OrthoDB" id="5772781at2759"/>
<keyword evidence="5 8" id="KW-0418">Kinase</keyword>
<dbReference type="PANTHER" id="PTHR12149:SF8">
    <property type="entry name" value="PROTEIN-RIBULOSAMINE 3-KINASE"/>
    <property type="match status" value="1"/>
</dbReference>
<dbReference type="PIRSF" id="PIRSF006221">
    <property type="entry name" value="Ketosamine-3-kinase"/>
    <property type="match status" value="1"/>
</dbReference>
<evidence type="ECO:0000256" key="7">
    <source>
        <dbReference type="ARBA" id="ARBA00048655"/>
    </source>
</evidence>
<dbReference type="InterPro" id="IPR016477">
    <property type="entry name" value="Fructo-/Ketosamine-3-kinase"/>
</dbReference>
<evidence type="ECO:0000256" key="2">
    <source>
        <dbReference type="ARBA" id="ARBA00011961"/>
    </source>
</evidence>
<evidence type="ECO:0000256" key="5">
    <source>
        <dbReference type="ARBA" id="ARBA00022777"/>
    </source>
</evidence>
<dbReference type="EC" id="2.7.1.172" evidence="2"/>
<comment type="catalytic activity">
    <reaction evidence="7">
        <text>N(6)-D-ribulosyl-L-lysyl-[protein] + ATP = N(6)-(3-O-phospho-D-ribulosyl)-L-lysyl-[protein] + ADP + H(+)</text>
        <dbReference type="Rhea" id="RHEA:48432"/>
        <dbReference type="Rhea" id="RHEA-COMP:12103"/>
        <dbReference type="Rhea" id="RHEA-COMP:12104"/>
        <dbReference type="ChEBI" id="CHEBI:15378"/>
        <dbReference type="ChEBI" id="CHEBI:30616"/>
        <dbReference type="ChEBI" id="CHEBI:90418"/>
        <dbReference type="ChEBI" id="CHEBI:90420"/>
        <dbReference type="ChEBI" id="CHEBI:456216"/>
        <dbReference type="EC" id="2.7.1.172"/>
    </reaction>
    <physiologicalReaction direction="left-to-right" evidence="7">
        <dbReference type="Rhea" id="RHEA:48433"/>
    </physiologicalReaction>
</comment>